<feature type="region of interest" description="Disordered" evidence="1">
    <location>
        <begin position="488"/>
        <end position="526"/>
    </location>
</feature>
<sequence length="741" mass="81539">MSNGTGSNLLAPLPQDADFINWLKILSGYPQQEAIRAINDAAIIHTSLGFKDFYAQRLAGIEPNSPTGRIYEWIYSQNNPREAALYLRQVMLNNPQVQQKGYRLPTAHQQQGYRLPTAHQQQVYHPPSAQQQQGPPLPPAHPRSGARTLNVGNSPQPAYRAHDNGGGSYTAGVTNQNPPAIDGTCSIQTPSRPVAPSVAELLQIETPLKDWPVYIQGFQDLDRREVEYLQLNNQNGGDSSDFPEDFEEQETLIRRLMAALANCNEIFEQPRLVAKKGAGQKKDADVDSDANANEDEVTTDAAAVKYVKKLKNFELEMLAWKLLRRTREAQSGAINIPKYSPGWKYTKFESFTKRLDAVVWAVNKSKALVKNIMMPSSLARIAADPKGEILRKKTNQKLNGRRDDQVALANHVLNEGLAVMAEDNTLRDSRGAVVRRSKPGKSDWAIGKRTNQDQPYDSASNLPPTHKKAKANATTAGATVEANLAAAPTMVEGNAEEETTDNPRPRSSSSAQKEVVGRSGPSDPAYALSPVLNHQDEMSGVQPRGYDHTRRSGSLSSALVDYDTVPELPNDPDRFYVPPISQNPPPMHVPQFLQAANPGGYNNSPGIPINRNLWIPQVTIRLPQAIDLHNANPGGQPNGFGGLNMQFSPSPAATGSVMSPDMMVDPRLVQSSPLHHYQGLQPDPNQDEAPLDPQQQQQRGDNPFANLNFRLDLEEEPPAPNSFVWENRPDASREDGADFHA</sequence>
<dbReference type="AlphaFoldDB" id="A0AAE0NX78"/>
<feature type="compositionally biased region" description="Low complexity" evidence="1">
    <location>
        <begin position="125"/>
        <end position="134"/>
    </location>
</feature>
<comment type="caution">
    <text evidence="2">The sequence shown here is derived from an EMBL/GenBank/DDBJ whole genome shotgun (WGS) entry which is preliminary data.</text>
</comment>
<feature type="region of interest" description="Disordered" evidence="1">
    <location>
        <begin position="428"/>
        <end position="475"/>
    </location>
</feature>
<reference evidence="2" key="2">
    <citation type="submission" date="2023-06" db="EMBL/GenBank/DDBJ databases">
        <authorList>
            <consortium name="Lawrence Berkeley National Laboratory"/>
            <person name="Haridas S."/>
            <person name="Hensen N."/>
            <person name="Bonometti L."/>
            <person name="Westerberg I."/>
            <person name="Brannstrom I.O."/>
            <person name="Guillou S."/>
            <person name="Cros-Aarteil S."/>
            <person name="Calhoun S."/>
            <person name="Kuo A."/>
            <person name="Mondo S."/>
            <person name="Pangilinan J."/>
            <person name="Riley R."/>
            <person name="LaButti K."/>
            <person name="Andreopoulos B."/>
            <person name="Lipzen A."/>
            <person name="Chen C."/>
            <person name="Yanf M."/>
            <person name="Daum C."/>
            <person name="Ng V."/>
            <person name="Clum A."/>
            <person name="Steindorff A."/>
            <person name="Ohm R."/>
            <person name="Martin F."/>
            <person name="Silar P."/>
            <person name="Natvig D."/>
            <person name="Lalanne C."/>
            <person name="Gautier V."/>
            <person name="Ament-velasquez S.L."/>
            <person name="Kruys A."/>
            <person name="Hutchinson M.I."/>
            <person name="Powell A.J."/>
            <person name="Barry K."/>
            <person name="Miller A.N."/>
            <person name="Grigoriev I.V."/>
            <person name="Debuchy R."/>
            <person name="Gladieux P."/>
            <person name="Thoren M.H."/>
            <person name="Johannesson H."/>
        </authorList>
    </citation>
    <scope>NUCLEOTIDE SEQUENCE</scope>
    <source>
        <strain evidence="2">CBS 232.78</strain>
    </source>
</reference>
<protein>
    <submittedName>
        <fullName evidence="2">Uncharacterized protein</fullName>
    </submittedName>
</protein>
<accession>A0AAE0NX78</accession>
<reference evidence="2" key="1">
    <citation type="journal article" date="2023" name="Mol. Phylogenet. Evol.">
        <title>Genome-scale phylogeny and comparative genomics of the fungal order Sordariales.</title>
        <authorList>
            <person name="Hensen N."/>
            <person name="Bonometti L."/>
            <person name="Westerberg I."/>
            <person name="Brannstrom I.O."/>
            <person name="Guillou S."/>
            <person name="Cros-Aarteil S."/>
            <person name="Calhoun S."/>
            <person name="Haridas S."/>
            <person name="Kuo A."/>
            <person name="Mondo S."/>
            <person name="Pangilinan J."/>
            <person name="Riley R."/>
            <person name="LaButti K."/>
            <person name="Andreopoulos B."/>
            <person name="Lipzen A."/>
            <person name="Chen C."/>
            <person name="Yan M."/>
            <person name="Daum C."/>
            <person name="Ng V."/>
            <person name="Clum A."/>
            <person name="Steindorff A."/>
            <person name="Ohm R.A."/>
            <person name="Martin F."/>
            <person name="Silar P."/>
            <person name="Natvig D.O."/>
            <person name="Lalanne C."/>
            <person name="Gautier V."/>
            <person name="Ament-Velasquez S.L."/>
            <person name="Kruys A."/>
            <person name="Hutchinson M.I."/>
            <person name="Powell A.J."/>
            <person name="Barry K."/>
            <person name="Miller A.N."/>
            <person name="Grigoriev I.V."/>
            <person name="Debuchy R."/>
            <person name="Gladieux P."/>
            <person name="Hiltunen Thoren M."/>
            <person name="Johannesson H."/>
        </authorList>
    </citation>
    <scope>NUCLEOTIDE SEQUENCE</scope>
    <source>
        <strain evidence="2">CBS 232.78</strain>
    </source>
</reference>
<feature type="compositionally biased region" description="Polar residues" evidence="1">
    <location>
        <begin position="645"/>
        <end position="657"/>
    </location>
</feature>
<organism evidence="2 3">
    <name type="scientific">Podospora didyma</name>
    <dbReference type="NCBI Taxonomy" id="330526"/>
    <lineage>
        <taxon>Eukaryota</taxon>
        <taxon>Fungi</taxon>
        <taxon>Dikarya</taxon>
        <taxon>Ascomycota</taxon>
        <taxon>Pezizomycotina</taxon>
        <taxon>Sordariomycetes</taxon>
        <taxon>Sordariomycetidae</taxon>
        <taxon>Sordariales</taxon>
        <taxon>Podosporaceae</taxon>
        <taxon>Podospora</taxon>
    </lineage>
</organism>
<evidence type="ECO:0000313" key="2">
    <source>
        <dbReference type="EMBL" id="KAK3389463.1"/>
    </source>
</evidence>
<name>A0AAE0NX78_9PEZI</name>
<gene>
    <name evidence="2" type="ORF">B0H63DRAFT_537414</name>
</gene>
<dbReference type="Proteomes" id="UP001285441">
    <property type="component" value="Unassembled WGS sequence"/>
</dbReference>
<feature type="compositionally biased region" description="Basic and acidic residues" evidence="1">
    <location>
        <begin position="727"/>
        <end position="741"/>
    </location>
</feature>
<evidence type="ECO:0000256" key="1">
    <source>
        <dbReference type="SAM" id="MobiDB-lite"/>
    </source>
</evidence>
<proteinExistence type="predicted"/>
<keyword evidence="3" id="KW-1185">Reference proteome</keyword>
<evidence type="ECO:0000313" key="3">
    <source>
        <dbReference type="Proteomes" id="UP001285441"/>
    </source>
</evidence>
<feature type="region of interest" description="Disordered" evidence="1">
    <location>
        <begin position="630"/>
        <end position="660"/>
    </location>
</feature>
<feature type="region of interest" description="Disordered" evidence="1">
    <location>
        <begin position="674"/>
        <end position="741"/>
    </location>
</feature>
<feature type="region of interest" description="Disordered" evidence="1">
    <location>
        <begin position="119"/>
        <end position="182"/>
    </location>
</feature>
<dbReference type="EMBL" id="JAULSW010000002">
    <property type="protein sequence ID" value="KAK3389463.1"/>
    <property type="molecule type" value="Genomic_DNA"/>
</dbReference>
<feature type="compositionally biased region" description="Polar residues" evidence="1">
    <location>
        <begin position="452"/>
        <end position="463"/>
    </location>
</feature>